<evidence type="ECO:0000313" key="6">
    <source>
        <dbReference type="Proteomes" id="UP000669179"/>
    </source>
</evidence>
<sequence length="1014" mass="107819">MAMSFVARDAELDALHEAFRRAREAGPVTVLVGGEAGIGKSRLVAEFAARPRDTGPRDTGPRDTGPRDTGPRVTGPRVTGPRVTGPRDTALRDEADGAWVLEGGCLEPGIDGLAYAPHVMIMRLLVHRLGAERAARLLPGGGRHGLAHWLPVLGEPEGDPDPVTGRTRLFEDVLALLEGAAAERPLILIFEDLHWADPSSRELLAFLVRNLTRPGVLIVGTYRTSDLADADPLRSLVAGLVRLPNVVHLAPAPLAREEVRELLAARLGRDPAPALAHEIHRRSEGNPLFAEALADEGPATATPVPLRDLLLSGLRRLPEETRQVVRAGSVIGGTVGHELLAAVTGLDDLALEAALRPAVDIGLLRPADDCYCYLFRHDLVRQAVYEDLLPSERRRLHARAGGALDLDAALVPTGRAPAAKAAHWYAAGDRRRALIAAWRAAAAAGAAYAHPERRRMLSRVLELWERVPDAARTLSIDHVVVLERGVEAALASGEAECGVALATAAIEELGDRDASRVAALLELRSTLRHRLGEDALDDLRSGIALLPADPPSRARGRLLGMLANRLFLLSQPAEARTVATEALAAGRATGDARMQAWALVTLASLAGFDGDLDASIEMYEQAVEVARGGADTAAVLTVAIMAEADAHHGAGRHERAWELAAQSIAAAERSGLARDQGVGSAAHGAEPLVALGRWAEARALIRDSLALDPPPLFRAVSLISLGAVALAEGDLAEAERAATSARAVLHDGYGGKMFHFRLYDLEAALAIAQGDLKRADDALERAFADLDVSFHSRFAWPLLVTGARLAAELRALAVRDTAAKAHADALLGRVKALAAQLPVHGPVQVAQRATFQALTGESDWDVAAKAWRDLKQPYELACALWHAAEAAAEAGDKAGAAERLQEAQSIASGLGAVPLSKELELFATRARLTREQSADPPLAVPEDNEALGLTPREMEVLRLVADGLSNRQIAERLYISAKTSGVHVSNILAKLQVASRTEAAALAHRLRLFDADQG</sequence>
<keyword evidence="6" id="KW-1185">Reference proteome</keyword>
<dbReference type="InterPro" id="IPR036388">
    <property type="entry name" value="WH-like_DNA-bd_sf"/>
</dbReference>
<dbReference type="EMBL" id="JAGEOJ010000029">
    <property type="protein sequence ID" value="MBO2454848.1"/>
    <property type="molecule type" value="Genomic_DNA"/>
</dbReference>
<organism evidence="5 6">
    <name type="scientific">Actinomadura barringtoniae</name>
    <dbReference type="NCBI Taxonomy" id="1427535"/>
    <lineage>
        <taxon>Bacteria</taxon>
        <taxon>Bacillati</taxon>
        <taxon>Actinomycetota</taxon>
        <taxon>Actinomycetes</taxon>
        <taxon>Streptosporangiales</taxon>
        <taxon>Thermomonosporaceae</taxon>
        <taxon>Actinomadura</taxon>
    </lineage>
</organism>
<keyword evidence="1" id="KW-0547">Nucleotide-binding</keyword>
<gene>
    <name evidence="5" type="ORF">J4573_47720</name>
</gene>
<dbReference type="SUPFAM" id="SSF46894">
    <property type="entry name" value="C-terminal effector domain of the bipartite response regulators"/>
    <property type="match status" value="1"/>
</dbReference>
<dbReference type="Gene3D" id="1.25.40.10">
    <property type="entry name" value="Tetratricopeptide repeat domain"/>
    <property type="match status" value="1"/>
</dbReference>
<evidence type="ECO:0000259" key="4">
    <source>
        <dbReference type="PROSITE" id="PS50043"/>
    </source>
</evidence>
<dbReference type="InterPro" id="IPR016032">
    <property type="entry name" value="Sig_transdc_resp-reg_C-effctor"/>
</dbReference>
<dbReference type="Pfam" id="PF13191">
    <property type="entry name" value="AAA_16"/>
    <property type="match status" value="2"/>
</dbReference>
<evidence type="ECO:0000256" key="3">
    <source>
        <dbReference type="SAM" id="MobiDB-lite"/>
    </source>
</evidence>
<dbReference type="SUPFAM" id="SSF48452">
    <property type="entry name" value="TPR-like"/>
    <property type="match status" value="2"/>
</dbReference>
<dbReference type="GO" id="GO:0004016">
    <property type="term" value="F:adenylate cyclase activity"/>
    <property type="evidence" value="ECO:0007669"/>
    <property type="project" value="TreeGrafter"/>
</dbReference>
<dbReference type="GO" id="GO:0006355">
    <property type="term" value="P:regulation of DNA-templated transcription"/>
    <property type="evidence" value="ECO:0007669"/>
    <property type="project" value="InterPro"/>
</dbReference>
<keyword evidence="2" id="KW-0067">ATP-binding</keyword>
<evidence type="ECO:0000256" key="2">
    <source>
        <dbReference type="ARBA" id="ARBA00022840"/>
    </source>
</evidence>
<name>A0A939PRD4_9ACTN</name>
<feature type="compositionally biased region" description="Basic and acidic residues" evidence="3">
    <location>
        <begin position="49"/>
        <end position="70"/>
    </location>
</feature>
<dbReference type="GO" id="GO:0005737">
    <property type="term" value="C:cytoplasm"/>
    <property type="evidence" value="ECO:0007669"/>
    <property type="project" value="TreeGrafter"/>
</dbReference>
<dbReference type="PANTHER" id="PTHR16305">
    <property type="entry name" value="TESTICULAR SOLUBLE ADENYLYL CYCLASE"/>
    <property type="match status" value="1"/>
</dbReference>
<comment type="caution">
    <text evidence="5">The sequence shown here is derived from an EMBL/GenBank/DDBJ whole genome shotgun (WGS) entry which is preliminary data.</text>
</comment>
<dbReference type="GO" id="GO:0003677">
    <property type="term" value="F:DNA binding"/>
    <property type="evidence" value="ECO:0007669"/>
    <property type="project" value="InterPro"/>
</dbReference>
<proteinExistence type="predicted"/>
<dbReference type="Gene3D" id="1.10.10.10">
    <property type="entry name" value="Winged helix-like DNA-binding domain superfamily/Winged helix DNA-binding domain"/>
    <property type="match status" value="1"/>
</dbReference>
<dbReference type="SMART" id="SM00421">
    <property type="entry name" value="HTH_LUXR"/>
    <property type="match status" value="1"/>
</dbReference>
<dbReference type="PROSITE" id="PS50043">
    <property type="entry name" value="HTH_LUXR_2"/>
    <property type="match status" value="1"/>
</dbReference>
<dbReference type="InterPro" id="IPR027417">
    <property type="entry name" value="P-loop_NTPase"/>
</dbReference>
<dbReference type="Pfam" id="PF00196">
    <property type="entry name" value="GerE"/>
    <property type="match status" value="1"/>
</dbReference>
<protein>
    <submittedName>
        <fullName evidence="5">AAA family ATPase</fullName>
    </submittedName>
</protein>
<dbReference type="Proteomes" id="UP000669179">
    <property type="component" value="Unassembled WGS sequence"/>
</dbReference>
<dbReference type="InterPro" id="IPR011990">
    <property type="entry name" value="TPR-like_helical_dom_sf"/>
</dbReference>
<reference evidence="5" key="1">
    <citation type="submission" date="2021-03" db="EMBL/GenBank/DDBJ databases">
        <authorList>
            <person name="Kanchanasin P."/>
            <person name="Saeng-In P."/>
            <person name="Phongsopitanun W."/>
            <person name="Yuki M."/>
            <person name="Kudo T."/>
            <person name="Ohkuma M."/>
            <person name="Tanasupawat S."/>
        </authorList>
    </citation>
    <scope>NUCLEOTIDE SEQUENCE</scope>
    <source>
        <strain evidence="5">GKU 128</strain>
    </source>
</reference>
<dbReference type="RefSeq" id="WP_208263071.1">
    <property type="nucleotide sequence ID" value="NZ_JAGEOJ010000029.1"/>
</dbReference>
<dbReference type="GO" id="GO:0005524">
    <property type="term" value="F:ATP binding"/>
    <property type="evidence" value="ECO:0007669"/>
    <property type="project" value="UniProtKB-KW"/>
</dbReference>
<dbReference type="CDD" id="cd06170">
    <property type="entry name" value="LuxR_C_like"/>
    <property type="match status" value="1"/>
</dbReference>
<dbReference type="PANTHER" id="PTHR16305:SF35">
    <property type="entry name" value="TRANSCRIPTIONAL ACTIVATOR DOMAIN"/>
    <property type="match status" value="1"/>
</dbReference>
<evidence type="ECO:0000313" key="5">
    <source>
        <dbReference type="EMBL" id="MBO2454848.1"/>
    </source>
</evidence>
<feature type="region of interest" description="Disordered" evidence="3">
    <location>
        <begin position="48"/>
        <end position="89"/>
    </location>
</feature>
<dbReference type="InterPro" id="IPR041664">
    <property type="entry name" value="AAA_16"/>
</dbReference>
<evidence type="ECO:0000256" key="1">
    <source>
        <dbReference type="ARBA" id="ARBA00022741"/>
    </source>
</evidence>
<dbReference type="AlphaFoldDB" id="A0A939PRD4"/>
<accession>A0A939PRD4</accession>
<dbReference type="PRINTS" id="PR00038">
    <property type="entry name" value="HTHLUXR"/>
</dbReference>
<dbReference type="SUPFAM" id="SSF52540">
    <property type="entry name" value="P-loop containing nucleoside triphosphate hydrolases"/>
    <property type="match status" value="1"/>
</dbReference>
<dbReference type="InterPro" id="IPR000792">
    <property type="entry name" value="Tscrpt_reg_LuxR_C"/>
</dbReference>
<feature type="domain" description="HTH luxR-type" evidence="4">
    <location>
        <begin position="942"/>
        <end position="1007"/>
    </location>
</feature>